<dbReference type="GO" id="GO:0005886">
    <property type="term" value="C:plasma membrane"/>
    <property type="evidence" value="ECO:0007669"/>
    <property type="project" value="UniProtKB-SubCell"/>
</dbReference>
<keyword evidence="5 10" id="KW-0145">Chemotaxis</keyword>
<gene>
    <name evidence="11" type="ORF">PCA10_42020</name>
</gene>
<evidence type="ECO:0000256" key="1">
    <source>
        <dbReference type="ARBA" id="ARBA00002254"/>
    </source>
</evidence>
<dbReference type="OrthoDB" id="7030830at2"/>
<dbReference type="AlphaFoldDB" id="S6BKW6"/>
<comment type="similarity">
    <text evidence="3 10">Belongs to the FliL family.</text>
</comment>
<dbReference type="GO" id="GO:0009425">
    <property type="term" value="C:bacterial-type flagellum basal body"/>
    <property type="evidence" value="ECO:0007669"/>
    <property type="project" value="InterPro"/>
</dbReference>
<dbReference type="RefSeq" id="WP_016494068.1">
    <property type="nucleotide sequence ID" value="NC_021499.1"/>
</dbReference>
<keyword evidence="9 10" id="KW-0472">Membrane</keyword>
<evidence type="ECO:0000256" key="6">
    <source>
        <dbReference type="ARBA" id="ARBA00022692"/>
    </source>
</evidence>
<evidence type="ECO:0000313" key="11">
    <source>
        <dbReference type="EMBL" id="BAN49934.1"/>
    </source>
</evidence>
<reference evidence="11 12" key="1">
    <citation type="journal article" date="2013" name="Genome Announc.">
        <title>Complete Genome Sequence of the Carbazole Degrader Pseudomonas resinovorans Strain CA10 (NBRC 106553).</title>
        <authorList>
            <person name="Shintani M."/>
            <person name="Hosoyama A."/>
            <person name="Ohji S."/>
            <person name="Tsuchikane K."/>
            <person name="Takarada H."/>
            <person name="Yamazoe A."/>
            <person name="Fujita N."/>
            <person name="Nojiri H."/>
        </authorList>
    </citation>
    <scope>NUCLEOTIDE SEQUENCE [LARGE SCALE GENOMIC DNA]</scope>
    <source>
        <strain evidence="11 12">NBRC 106553</strain>
    </source>
</reference>
<evidence type="ECO:0000256" key="4">
    <source>
        <dbReference type="ARBA" id="ARBA00022475"/>
    </source>
</evidence>
<protein>
    <recommendedName>
        <fullName evidence="10">Flagellar protein FliL</fullName>
    </recommendedName>
</protein>
<keyword evidence="7 10" id="KW-0283">Flagellar rotation</keyword>
<evidence type="ECO:0000256" key="3">
    <source>
        <dbReference type="ARBA" id="ARBA00008281"/>
    </source>
</evidence>
<evidence type="ECO:0000256" key="7">
    <source>
        <dbReference type="ARBA" id="ARBA00022779"/>
    </source>
</evidence>
<keyword evidence="8 10" id="KW-1133">Transmembrane helix</keyword>
<keyword evidence="12" id="KW-1185">Reference proteome</keyword>
<comment type="subcellular location">
    <subcellularLocation>
        <location evidence="10">Cell inner membrane</location>
    </subcellularLocation>
    <subcellularLocation>
        <location evidence="2">Cell membrane</location>
        <topology evidence="2">Single-pass membrane protein</topology>
    </subcellularLocation>
</comment>
<accession>S6BKW6</accession>
<dbReference type="Proteomes" id="UP000015503">
    <property type="component" value="Chromosome"/>
</dbReference>
<sequence>MSTTRLVLLMFVLNIAVVLGGVFVNYKMIQSATLGAAQPAAEGQEQAAAEEEEEEPVEYVFVPVEKVIVSLPGEGREHYFVLDLVLQAEFGTDPKKLEQVDPMVRSSVVANLSAMRFDELRALQIPQLQRKLEEVLLADFASRKVATPFQHVLVSKMIVQ</sequence>
<proteinExistence type="inferred from homology"/>
<keyword evidence="4" id="KW-1003">Cell membrane</keyword>
<dbReference type="HOGENOM" id="CLU_099018_7_0_6"/>
<name>S6BKW6_METRE</name>
<evidence type="ECO:0000256" key="10">
    <source>
        <dbReference type="RuleBase" id="RU364125"/>
    </source>
</evidence>
<dbReference type="Pfam" id="PF03748">
    <property type="entry name" value="FliL"/>
    <property type="match status" value="1"/>
</dbReference>
<dbReference type="KEGG" id="pre:PCA10_42020"/>
<evidence type="ECO:0000256" key="9">
    <source>
        <dbReference type="ARBA" id="ARBA00023136"/>
    </source>
</evidence>
<dbReference type="GO" id="GO:0006935">
    <property type="term" value="P:chemotaxis"/>
    <property type="evidence" value="ECO:0007669"/>
    <property type="project" value="UniProtKB-KW"/>
</dbReference>
<organism evidence="11 12">
    <name type="scientific">Metapseudomonas resinovorans NBRC 106553</name>
    <dbReference type="NCBI Taxonomy" id="1245471"/>
    <lineage>
        <taxon>Bacteria</taxon>
        <taxon>Pseudomonadati</taxon>
        <taxon>Pseudomonadota</taxon>
        <taxon>Gammaproteobacteria</taxon>
        <taxon>Pseudomonadales</taxon>
        <taxon>Pseudomonadaceae</taxon>
        <taxon>Metapseudomonas</taxon>
    </lineage>
</organism>
<evidence type="ECO:0000256" key="2">
    <source>
        <dbReference type="ARBA" id="ARBA00004162"/>
    </source>
</evidence>
<keyword evidence="6 10" id="KW-0812">Transmembrane</keyword>
<feature type="transmembrane region" description="Helical" evidence="10">
    <location>
        <begin position="6"/>
        <end position="26"/>
    </location>
</feature>
<evidence type="ECO:0000256" key="5">
    <source>
        <dbReference type="ARBA" id="ARBA00022500"/>
    </source>
</evidence>
<dbReference type="EMBL" id="AP013068">
    <property type="protein sequence ID" value="BAN49934.1"/>
    <property type="molecule type" value="Genomic_DNA"/>
</dbReference>
<keyword evidence="10" id="KW-0997">Cell inner membrane</keyword>
<evidence type="ECO:0000256" key="8">
    <source>
        <dbReference type="ARBA" id="ARBA00022989"/>
    </source>
</evidence>
<dbReference type="STRING" id="1245471.PCA10_42020"/>
<evidence type="ECO:0000313" key="12">
    <source>
        <dbReference type="Proteomes" id="UP000015503"/>
    </source>
</evidence>
<dbReference type="PATRIC" id="fig|1245471.3.peg.4251"/>
<dbReference type="eggNOG" id="COG1580">
    <property type="taxonomic scope" value="Bacteria"/>
</dbReference>
<dbReference type="GO" id="GO:0071973">
    <property type="term" value="P:bacterial-type flagellum-dependent cell motility"/>
    <property type="evidence" value="ECO:0007669"/>
    <property type="project" value="InterPro"/>
</dbReference>
<dbReference type="InterPro" id="IPR005503">
    <property type="entry name" value="FliL"/>
</dbReference>
<comment type="function">
    <text evidence="1 10">Controls the rotational direction of flagella during chemotaxis.</text>
</comment>